<dbReference type="InterPro" id="IPR029526">
    <property type="entry name" value="PGBD"/>
</dbReference>
<keyword evidence="4" id="KW-1185">Reference proteome</keyword>
<dbReference type="GO" id="GO:0043565">
    <property type="term" value="F:sequence-specific DNA binding"/>
    <property type="evidence" value="ECO:0007669"/>
    <property type="project" value="TreeGrafter"/>
</dbReference>
<dbReference type="InterPro" id="IPR052638">
    <property type="entry name" value="PiggyBac_TE-derived"/>
</dbReference>
<dbReference type="AlphaFoldDB" id="A0A0V1I199"/>
<dbReference type="Proteomes" id="UP000055024">
    <property type="component" value="Unassembled WGS sequence"/>
</dbReference>
<dbReference type="STRING" id="268475.A0A0V1I199"/>
<name>A0A0V1I199_9BILA</name>
<organism evidence="3 4">
    <name type="scientific">Trichinella zimbabwensis</name>
    <dbReference type="NCBI Taxonomy" id="268475"/>
    <lineage>
        <taxon>Eukaryota</taxon>
        <taxon>Metazoa</taxon>
        <taxon>Ecdysozoa</taxon>
        <taxon>Nematoda</taxon>
        <taxon>Enoplea</taxon>
        <taxon>Dorylaimia</taxon>
        <taxon>Trichinellida</taxon>
        <taxon>Trichinellidae</taxon>
        <taxon>Trichinella</taxon>
    </lineage>
</organism>
<evidence type="ECO:0000256" key="1">
    <source>
        <dbReference type="SAM" id="MobiDB-lite"/>
    </source>
</evidence>
<gene>
    <name evidence="3" type="primary">PGBD3</name>
    <name evidence="3" type="ORF">T11_8238</name>
</gene>
<feature type="region of interest" description="Disordered" evidence="1">
    <location>
        <begin position="220"/>
        <end position="243"/>
    </location>
</feature>
<sequence length="243" mass="27765">MVPYYGHHSSKMFIRGKPIRLGQKIWAITSTSGYPFKKNMSQHGTRVIKRMTLVLADSRKHQVYFNNFFASKDLLTTLRTLRNTRTKGIPLMETNKVAKKQRGFFDYKCDGNVYVCRWNDSSVVTLASNHSTHLPVGQTKRYSKKQRKRIDVAIPNIVENHNESIGGVDTMDVLLSMVIAWRLHCELHDADRSAMTHLAFRRGITAHLLRARPLQISRPGPCSHLPHSLRSSRGHFLQSSTQG</sequence>
<evidence type="ECO:0000313" key="4">
    <source>
        <dbReference type="Proteomes" id="UP000055024"/>
    </source>
</evidence>
<evidence type="ECO:0000313" key="3">
    <source>
        <dbReference type="EMBL" id="KRZ16588.1"/>
    </source>
</evidence>
<evidence type="ECO:0000259" key="2">
    <source>
        <dbReference type="Pfam" id="PF13843"/>
    </source>
</evidence>
<dbReference type="Pfam" id="PF13843">
    <property type="entry name" value="DDE_Tnp_1_7"/>
    <property type="match status" value="1"/>
</dbReference>
<comment type="caution">
    <text evidence="3">The sequence shown here is derived from an EMBL/GenBank/DDBJ whole genome shotgun (WGS) entry which is preliminary data.</text>
</comment>
<feature type="domain" description="PiggyBac transposable element-derived protein" evidence="2">
    <location>
        <begin position="1"/>
        <end position="176"/>
    </location>
</feature>
<dbReference type="PANTHER" id="PTHR47055">
    <property type="entry name" value="DDE_TNP_1_7 DOMAIN-CONTAINING PROTEIN"/>
    <property type="match status" value="1"/>
</dbReference>
<protein>
    <submittedName>
        <fullName evidence="3">PiggyBac transposable element-derived protein 3</fullName>
    </submittedName>
</protein>
<dbReference type="EMBL" id="JYDP01000010">
    <property type="protein sequence ID" value="KRZ16588.1"/>
    <property type="molecule type" value="Genomic_DNA"/>
</dbReference>
<reference evidence="3 4" key="1">
    <citation type="submission" date="2015-01" db="EMBL/GenBank/DDBJ databases">
        <title>Evolution of Trichinella species and genotypes.</title>
        <authorList>
            <person name="Korhonen P.K."/>
            <person name="Edoardo P."/>
            <person name="Giuseppe L.R."/>
            <person name="Gasser R.B."/>
        </authorList>
    </citation>
    <scope>NUCLEOTIDE SEQUENCE [LARGE SCALE GENOMIC DNA]</scope>
    <source>
        <strain evidence="3">ISS1029</strain>
    </source>
</reference>
<proteinExistence type="predicted"/>
<accession>A0A0V1I199</accession>
<dbReference type="PANTHER" id="PTHR47055:SF3">
    <property type="entry name" value="PHORBOL-ESTER_DAG-TYPE DOMAIN-CONTAINING PROTEIN"/>
    <property type="match status" value="1"/>
</dbReference>
<dbReference type="OrthoDB" id="6613190at2759"/>